<dbReference type="EMBL" id="BK032760">
    <property type="protein sequence ID" value="DAF58964.1"/>
    <property type="molecule type" value="Genomic_DNA"/>
</dbReference>
<feature type="region of interest" description="Disordered" evidence="1">
    <location>
        <begin position="133"/>
        <end position="154"/>
    </location>
</feature>
<organism evidence="3">
    <name type="scientific">Myoviridae sp. ctgXa1</name>
    <dbReference type="NCBI Taxonomy" id="2827700"/>
    <lineage>
        <taxon>Viruses</taxon>
        <taxon>Duplodnaviria</taxon>
        <taxon>Heunggongvirae</taxon>
        <taxon>Uroviricota</taxon>
        <taxon>Caudoviricetes</taxon>
    </lineage>
</organism>
<reference evidence="3" key="1">
    <citation type="journal article" date="2021" name="Proc. Natl. Acad. Sci. U.S.A.">
        <title>A Catalog of Tens of Thousands of Viruses from Human Metagenomes Reveals Hidden Associations with Chronic Diseases.</title>
        <authorList>
            <person name="Tisza M.J."/>
            <person name="Buck C.B."/>
        </authorList>
    </citation>
    <scope>NUCLEOTIDE SEQUENCE</scope>
    <source>
        <strain evidence="3">CtgXa1</strain>
    </source>
</reference>
<dbReference type="InterPro" id="IPR046764">
    <property type="entry name" value="L_lac_phage_MSP_N"/>
</dbReference>
<protein>
    <submittedName>
        <fullName evidence="3">Tail tube protein</fullName>
    </submittedName>
</protein>
<feature type="domain" description="Phage tail tube protein N-terminal" evidence="2">
    <location>
        <begin position="13"/>
        <end position="100"/>
    </location>
</feature>
<accession>A0A8S5T6I6</accession>
<evidence type="ECO:0000259" key="2">
    <source>
        <dbReference type="Pfam" id="PF06488"/>
    </source>
</evidence>
<evidence type="ECO:0000313" key="3">
    <source>
        <dbReference type="EMBL" id="DAF58964.1"/>
    </source>
</evidence>
<evidence type="ECO:0000256" key="1">
    <source>
        <dbReference type="SAM" id="MobiDB-lite"/>
    </source>
</evidence>
<dbReference type="InterPro" id="IPR006490">
    <property type="entry name" value="Maj_tail_phi13"/>
</dbReference>
<sequence>MPKDKVLFNLKNVHYAKQTASDDGAVTFATPVAVPGAVSLSLDAEGDVSKFYADGVVYYVCQSNNGYSGDLEVAMFPESMLTDIWGMTKSKNGLIVENANAAASNFALLFEVDGDITGRKYVLYNCSGTRPGITGNTKNDSTEPDTQSSSLTVSPLKDGTIKAHTADDATEAVRKAWYTKVTMPTDTAG</sequence>
<dbReference type="NCBIfam" id="TIGR01603">
    <property type="entry name" value="maj_tail_phi13"/>
    <property type="match status" value="1"/>
</dbReference>
<name>A0A8S5T6I6_9CAUD</name>
<proteinExistence type="predicted"/>
<dbReference type="Pfam" id="PF06488">
    <property type="entry name" value="L_lac_phage_MSP"/>
    <property type="match status" value="1"/>
</dbReference>
<feature type="compositionally biased region" description="Polar residues" evidence="1">
    <location>
        <begin position="134"/>
        <end position="153"/>
    </location>
</feature>